<evidence type="ECO:0000256" key="2">
    <source>
        <dbReference type="ARBA" id="ARBA00022448"/>
    </source>
</evidence>
<dbReference type="Gene3D" id="1.20.5.3310">
    <property type="match status" value="1"/>
</dbReference>
<keyword evidence="7" id="KW-0472">Membrane</keyword>
<accession>A0A1Q9EBD2</accession>
<dbReference type="InterPro" id="IPR003369">
    <property type="entry name" value="TatA/B/E"/>
</dbReference>
<comment type="caution">
    <text evidence="9">The sequence shown here is derived from an EMBL/GenBank/DDBJ whole genome shotgun (WGS) entry which is preliminary data.</text>
</comment>
<dbReference type="AlphaFoldDB" id="A0A1Q9EBD2"/>
<proteinExistence type="predicted"/>
<feature type="region of interest" description="Disordered" evidence="8">
    <location>
        <begin position="35"/>
        <end position="73"/>
    </location>
</feature>
<evidence type="ECO:0000256" key="3">
    <source>
        <dbReference type="ARBA" id="ARBA00022692"/>
    </source>
</evidence>
<keyword evidence="2" id="KW-0813">Transport</keyword>
<evidence type="ECO:0000313" key="9">
    <source>
        <dbReference type="EMBL" id="OLQ04729.1"/>
    </source>
</evidence>
<evidence type="ECO:0008006" key="11">
    <source>
        <dbReference type="Google" id="ProtNLM"/>
    </source>
</evidence>
<dbReference type="Pfam" id="PF02416">
    <property type="entry name" value="TatA_B_E"/>
    <property type="match status" value="1"/>
</dbReference>
<comment type="subcellular location">
    <subcellularLocation>
        <location evidence="1">Membrane</location>
        <topology evidence="1">Single-pass membrane protein</topology>
    </subcellularLocation>
</comment>
<evidence type="ECO:0000256" key="5">
    <source>
        <dbReference type="ARBA" id="ARBA00022989"/>
    </source>
</evidence>
<evidence type="ECO:0000256" key="4">
    <source>
        <dbReference type="ARBA" id="ARBA00022927"/>
    </source>
</evidence>
<keyword evidence="3" id="KW-0812">Transmembrane</keyword>
<evidence type="ECO:0000313" key="10">
    <source>
        <dbReference type="Proteomes" id="UP000186817"/>
    </source>
</evidence>
<dbReference type="EMBL" id="LSRX01000202">
    <property type="protein sequence ID" value="OLQ04729.1"/>
    <property type="molecule type" value="Genomic_DNA"/>
</dbReference>
<organism evidence="9 10">
    <name type="scientific">Symbiodinium microadriaticum</name>
    <name type="common">Dinoflagellate</name>
    <name type="synonym">Zooxanthella microadriatica</name>
    <dbReference type="NCBI Taxonomy" id="2951"/>
    <lineage>
        <taxon>Eukaryota</taxon>
        <taxon>Sar</taxon>
        <taxon>Alveolata</taxon>
        <taxon>Dinophyceae</taxon>
        <taxon>Suessiales</taxon>
        <taxon>Symbiodiniaceae</taxon>
        <taxon>Symbiodinium</taxon>
    </lineage>
</organism>
<keyword evidence="10" id="KW-1185">Reference proteome</keyword>
<sequence length="73" mass="7919">MDPLKILGAAILFFGPETLKGVAKEAGKAAGDLKEVPKAFEEGMSETDKTKPTEEEAQEPKTTELKKEEKPES</sequence>
<gene>
    <name evidence="9" type="ORF">AK812_SmicGene12167</name>
</gene>
<keyword evidence="5" id="KW-1133">Transmembrane helix</keyword>
<evidence type="ECO:0000256" key="1">
    <source>
        <dbReference type="ARBA" id="ARBA00004167"/>
    </source>
</evidence>
<dbReference type="Proteomes" id="UP000186817">
    <property type="component" value="Unassembled WGS sequence"/>
</dbReference>
<keyword evidence="4" id="KW-0653">Protein transport</keyword>
<keyword evidence="6" id="KW-0811">Translocation</keyword>
<evidence type="ECO:0000256" key="7">
    <source>
        <dbReference type="ARBA" id="ARBA00023136"/>
    </source>
</evidence>
<reference evidence="9 10" key="1">
    <citation type="submission" date="2016-02" db="EMBL/GenBank/DDBJ databases">
        <title>Genome analysis of coral dinoflagellate symbionts highlights evolutionary adaptations to a symbiotic lifestyle.</title>
        <authorList>
            <person name="Aranda M."/>
            <person name="Li Y."/>
            <person name="Liew Y.J."/>
            <person name="Baumgarten S."/>
            <person name="Simakov O."/>
            <person name="Wilson M."/>
            <person name="Piel J."/>
            <person name="Ashoor H."/>
            <person name="Bougouffa S."/>
            <person name="Bajic V.B."/>
            <person name="Ryu T."/>
            <person name="Ravasi T."/>
            <person name="Bayer T."/>
            <person name="Micklem G."/>
            <person name="Kim H."/>
            <person name="Bhak J."/>
            <person name="Lajeunesse T.C."/>
            <person name="Voolstra C.R."/>
        </authorList>
    </citation>
    <scope>NUCLEOTIDE SEQUENCE [LARGE SCALE GENOMIC DNA]</scope>
    <source>
        <strain evidence="9 10">CCMP2467</strain>
    </source>
</reference>
<evidence type="ECO:0000256" key="8">
    <source>
        <dbReference type="SAM" id="MobiDB-lite"/>
    </source>
</evidence>
<evidence type="ECO:0000256" key="6">
    <source>
        <dbReference type="ARBA" id="ARBA00023010"/>
    </source>
</evidence>
<protein>
    <recommendedName>
        <fullName evidence="11">Sec-independent protein translocase protein TatA</fullName>
    </recommendedName>
</protein>
<name>A0A1Q9EBD2_SYMMI</name>